<evidence type="ECO:0000256" key="2">
    <source>
        <dbReference type="SAM" id="Coils"/>
    </source>
</evidence>
<dbReference type="OrthoDB" id="6649369at2"/>
<organism evidence="3 4">
    <name type="scientific">Abyssibacter profundi</name>
    <dbReference type="NCBI Taxonomy" id="2182787"/>
    <lineage>
        <taxon>Bacteria</taxon>
        <taxon>Pseudomonadati</taxon>
        <taxon>Pseudomonadota</taxon>
        <taxon>Gammaproteobacteria</taxon>
        <taxon>Chromatiales</taxon>
        <taxon>Oceanococcaceae</taxon>
        <taxon>Abyssibacter</taxon>
    </lineage>
</organism>
<dbReference type="EMBL" id="QEQK01000007">
    <property type="protein sequence ID" value="PWN56091.1"/>
    <property type="molecule type" value="Genomic_DNA"/>
</dbReference>
<name>A0A363UKZ5_9GAMM</name>
<dbReference type="RefSeq" id="WP_109720307.1">
    <property type="nucleotide sequence ID" value="NZ_QEQK01000007.1"/>
</dbReference>
<dbReference type="AlphaFoldDB" id="A0A363UKZ5"/>
<dbReference type="GO" id="GO:0009271">
    <property type="term" value="P:phage shock"/>
    <property type="evidence" value="ECO:0007669"/>
    <property type="project" value="TreeGrafter"/>
</dbReference>
<accession>A0A363UKZ5</accession>
<evidence type="ECO:0000256" key="1">
    <source>
        <dbReference type="ARBA" id="ARBA00043985"/>
    </source>
</evidence>
<dbReference type="Pfam" id="PF04012">
    <property type="entry name" value="PspA_IM30"/>
    <property type="match status" value="1"/>
</dbReference>
<evidence type="ECO:0000313" key="4">
    <source>
        <dbReference type="Proteomes" id="UP000251800"/>
    </source>
</evidence>
<dbReference type="InterPro" id="IPR007157">
    <property type="entry name" value="PspA_VIPP1"/>
</dbReference>
<dbReference type="GO" id="GO:0005829">
    <property type="term" value="C:cytosol"/>
    <property type="evidence" value="ECO:0007669"/>
    <property type="project" value="TreeGrafter"/>
</dbReference>
<keyword evidence="2" id="KW-0175">Coiled coil</keyword>
<feature type="coiled-coil region" evidence="2">
    <location>
        <begin position="58"/>
        <end position="85"/>
    </location>
</feature>
<comment type="caution">
    <text evidence="3">The sequence shown here is derived from an EMBL/GenBank/DDBJ whole genome shotgun (WGS) entry which is preliminary data.</text>
</comment>
<dbReference type="PANTHER" id="PTHR31088">
    <property type="entry name" value="MEMBRANE-ASSOCIATED PROTEIN VIPP1, CHLOROPLASTIC"/>
    <property type="match status" value="1"/>
</dbReference>
<gene>
    <name evidence="3" type="ORF">DEH80_09790</name>
</gene>
<keyword evidence="4" id="KW-1185">Reference proteome</keyword>
<proteinExistence type="inferred from homology"/>
<evidence type="ECO:0008006" key="5">
    <source>
        <dbReference type="Google" id="ProtNLM"/>
    </source>
</evidence>
<dbReference type="PANTHER" id="PTHR31088:SF6">
    <property type="entry name" value="PHAGE SHOCK PROTEIN A"/>
    <property type="match status" value="1"/>
</dbReference>
<evidence type="ECO:0000313" key="3">
    <source>
        <dbReference type="EMBL" id="PWN56091.1"/>
    </source>
</evidence>
<reference evidence="3 4" key="1">
    <citation type="submission" date="2018-05" db="EMBL/GenBank/DDBJ databases">
        <title>Abyssibacter profundi OUC007T gen. nov., sp. nov, a marine bacterium isolated from seawater of the Mariana Trench.</title>
        <authorList>
            <person name="Zhou S."/>
        </authorList>
    </citation>
    <scope>NUCLEOTIDE SEQUENCE [LARGE SCALE GENOMIC DNA]</scope>
    <source>
        <strain evidence="3 4">OUC007</strain>
    </source>
</reference>
<comment type="similarity">
    <text evidence="1">Belongs to the PspA/Vipp/IM30 family.</text>
</comment>
<sequence>MSESLAARVGRIVSGGLNALVDAVEGQAPEAVMEQAIREIDSVIADARLELGGVSANLHLATRRHAEESNKLESLREKAEIAIESGRDDLATAAIEESLSIEDQVPVLAERMSDLRMQSEKIEGYIRALQSKKREMRSELKAFRTSRAAAASPGVDGAAAGVVNQAERENAAEQATSAFDRVLERQTGLSGVGATDGKRAAALDELDNLAHENRVQARLAALKAQRQG</sequence>
<protein>
    <recommendedName>
        <fullName evidence="5">Phage shock protein A</fullName>
    </recommendedName>
</protein>
<dbReference type="Proteomes" id="UP000251800">
    <property type="component" value="Unassembled WGS sequence"/>
</dbReference>